<dbReference type="InterPro" id="IPR036322">
    <property type="entry name" value="WD40_repeat_dom_sf"/>
</dbReference>
<keyword evidence="12" id="KW-1185">Reference proteome</keyword>
<evidence type="ECO:0000256" key="2">
    <source>
        <dbReference type="ARBA" id="ARBA00022574"/>
    </source>
</evidence>
<keyword evidence="5" id="KW-0508">mRNA splicing</keyword>
<dbReference type="EMBL" id="CCKQ01000666">
    <property type="protein sequence ID" value="CDW71757.1"/>
    <property type="molecule type" value="Genomic_DNA"/>
</dbReference>
<name>A0A077ZP67_STYLE</name>
<dbReference type="SUPFAM" id="SSF50978">
    <property type="entry name" value="WD40 repeat-like"/>
    <property type="match status" value="1"/>
</dbReference>
<dbReference type="InterPro" id="IPR019775">
    <property type="entry name" value="WD40_repeat_CS"/>
</dbReference>
<evidence type="ECO:0000256" key="6">
    <source>
        <dbReference type="ARBA" id="ARBA00025801"/>
    </source>
</evidence>
<dbReference type="InterPro" id="IPR001680">
    <property type="entry name" value="WD40_rpt"/>
</dbReference>
<dbReference type="PANTHER" id="PTHR22848">
    <property type="entry name" value="WD40 REPEAT PROTEIN"/>
    <property type="match status" value="1"/>
</dbReference>
<keyword evidence="9" id="KW-0175">Coiled coil</keyword>
<evidence type="ECO:0000256" key="3">
    <source>
        <dbReference type="ARBA" id="ARBA00022664"/>
    </source>
</evidence>
<comment type="subcellular location">
    <subcellularLocation>
        <location evidence="1">Nucleus speckle</location>
    </subcellularLocation>
</comment>
<dbReference type="InParanoid" id="A0A077ZP67"/>
<dbReference type="PROSITE" id="PS50896">
    <property type="entry name" value="LISH"/>
    <property type="match status" value="1"/>
</dbReference>
<evidence type="ECO:0000313" key="12">
    <source>
        <dbReference type="Proteomes" id="UP000039865"/>
    </source>
</evidence>
<feature type="compositionally biased region" description="Polar residues" evidence="10">
    <location>
        <begin position="1086"/>
        <end position="1099"/>
    </location>
</feature>
<gene>
    <name evidence="11" type="primary">Contig18124.g19269</name>
    <name evidence="11" type="ORF">STYLEM_706</name>
</gene>
<dbReference type="SMART" id="SM00320">
    <property type="entry name" value="WD40"/>
    <property type="match status" value="5"/>
</dbReference>
<comment type="similarity">
    <text evidence="6">Belongs to the WD repeat SMU1 family.</text>
</comment>
<evidence type="ECO:0000256" key="1">
    <source>
        <dbReference type="ARBA" id="ARBA00004324"/>
    </source>
</evidence>
<dbReference type="Gene3D" id="2.130.10.10">
    <property type="entry name" value="YVTN repeat-like/Quinoprotein amine dehydrogenase"/>
    <property type="match status" value="1"/>
</dbReference>
<dbReference type="GO" id="GO:0000398">
    <property type="term" value="P:mRNA splicing, via spliceosome"/>
    <property type="evidence" value="ECO:0007669"/>
    <property type="project" value="InterPro"/>
</dbReference>
<dbReference type="OrthoDB" id="538223at2759"/>
<accession>A0A077ZP67</accession>
<dbReference type="PROSITE" id="PS50294">
    <property type="entry name" value="WD_REPEATS_REGION"/>
    <property type="match status" value="1"/>
</dbReference>
<protein>
    <recommendedName>
        <fullName evidence="7">WD40 repeat-containing protein SMU1</fullName>
    </recommendedName>
</protein>
<proteinExistence type="inferred from homology"/>
<evidence type="ECO:0000256" key="8">
    <source>
        <dbReference type="PROSITE-ProRule" id="PRU00221"/>
    </source>
</evidence>
<feature type="compositionally biased region" description="Polar residues" evidence="10">
    <location>
        <begin position="1060"/>
        <end position="1078"/>
    </location>
</feature>
<evidence type="ECO:0000256" key="7">
    <source>
        <dbReference type="ARBA" id="ARBA00026184"/>
    </source>
</evidence>
<feature type="region of interest" description="Disordered" evidence="10">
    <location>
        <begin position="1060"/>
        <end position="1116"/>
    </location>
</feature>
<keyword evidence="2 8" id="KW-0853">WD repeat</keyword>
<keyword evidence="3" id="KW-0507">mRNA processing</keyword>
<dbReference type="InterPro" id="IPR045184">
    <property type="entry name" value="SMU1"/>
</dbReference>
<dbReference type="GO" id="GO:0016607">
    <property type="term" value="C:nuclear speck"/>
    <property type="evidence" value="ECO:0007669"/>
    <property type="project" value="UniProtKB-SubCell"/>
</dbReference>
<dbReference type="PROSITE" id="PS50082">
    <property type="entry name" value="WD_REPEATS_2"/>
    <property type="match status" value="2"/>
</dbReference>
<evidence type="ECO:0000256" key="4">
    <source>
        <dbReference type="ARBA" id="ARBA00022737"/>
    </source>
</evidence>
<dbReference type="InterPro" id="IPR006594">
    <property type="entry name" value="LisH"/>
</dbReference>
<evidence type="ECO:0000256" key="10">
    <source>
        <dbReference type="SAM" id="MobiDB-lite"/>
    </source>
</evidence>
<feature type="coiled-coil region" evidence="9">
    <location>
        <begin position="776"/>
        <end position="820"/>
    </location>
</feature>
<keyword evidence="4" id="KW-0677">Repeat</keyword>
<organism evidence="11 12">
    <name type="scientific">Stylonychia lemnae</name>
    <name type="common">Ciliate</name>
    <dbReference type="NCBI Taxonomy" id="5949"/>
    <lineage>
        <taxon>Eukaryota</taxon>
        <taxon>Sar</taxon>
        <taxon>Alveolata</taxon>
        <taxon>Ciliophora</taxon>
        <taxon>Intramacronucleata</taxon>
        <taxon>Spirotrichea</taxon>
        <taxon>Stichotrichia</taxon>
        <taxon>Sporadotrichida</taxon>
        <taxon>Oxytrichidae</taxon>
        <taxon>Stylonychinae</taxon>
        <taxon>Stylonychia</taxon>
    </lineage>
</organism>
<reference evidence="11 12" key="1">
    <citation type="submission" date="2014-06" db="EMBL/GenBank/DDBJ databases">
        <authorList>
            <person name="Swart Estienne"/>
        </authorList>
    </citation>
    <scope>NUCLEOTIDE SEQUENCE [LARGE SCALE GENOMIC DNA]</scope>
    <source>
        <strain evidence="11 12">130c</strain>
    </source>
</reference>
<evidence type="ECO:0000256" key="9">
    <source>
        <dbReference type="SAM" id="Coils"/>
    </source>
</evidence>
<dbReference type="PROSITE" id="PS00678">
    <property type="entry name" value="WD_REPEATS_1"/>
    <property type="match status" value="1"/>
</dbReference>
<evidence type="ECO:0000256" key="5">
    <source>
        <dbReference type="ARBA" id="ARBA00023187"/>
    </source>
</evidence>
<feature type="repeat" description="WD" evidence="8">
    <location>
        <begin position="225"/>
        <end position="259"/>
    </location>
</feature>
<dbReference type="Proteomes" id="UP000039865">
    <property type="component" value="Unassembled WGS sequence"/>
</dbReference>
<feature type="repeat" description="WD" evidence="8">
    <location>
        <begin position="268"/>
        <end position="309"/>
    </location>
</feature>
<dbReference type="InterPro" id="IPR015943">
    <property type="entry name" value="WD40/YVTN_repeat-like_dom_sf"/>
</dbReference>
<dbReference type="Pfam" id="PF00400">
    <property type="entry name" value="WD40"/>
    <property type="match status" value="2"/>
</dbReference>
<evidence type="ECO:0000313" key="11">
    <source>
        <dbReference type="EMBL" id="CDW71757.1"/>
    </source>
</evidence>
<dbReference type="AlphaFoldDB" id="A0A077ZP67"/>
<sequence>MEANQQHKLDLNFTVELVLQFLKENNLQKSFQTLSDETNVNFNQIANKEDFLQNIKKGFWHQVLKQIQYISIDKIVLVRLYEHIIKELLIQKEYEMAQYLIQEQTASLLQEYPDILQNLWDITQIKEPPHTFMSLFGKKYESFEQCREDLTSLFDKVLENENNKHSRLLQLIAQGLEYEKKPHLQQQYLQNQKNGNQVSQIIKEQSMPIAQKIVSYKVFQGDFQVQTLTISHDSKYLVLGGQDGLIEVWNFKSMSLEIDLSFQAQDLFMLHRKAVLSLLFSKDDKILASGDQEGIIKIWKFIDGKKLREIDTQGGENAGIGTLCLTSNNSQIIAGCLDRSIKIYGLKSGNLLRDIKGLQSFILSTFLIPSKENLLLTGTEDGQIILWNTSEQDQKAQKVKVINTPNVRLQKDLVLNNFQISLKNSTEILVCYRFKSAYLINYETGNTIQEYSSNQSKDEEMLYAQFSGDGLHVYAYSSSKNLYVFDTYSGKLQSLILVPNEKIDINGLQIATDYKDLIESAVIYSLNSLFKLSQTQGEFPFNAKNEIGRTLYKPQKLSDTRDDYFPWGGRQGGGGDPFRDQDGNIITNKKIALARNESNMQNKNYITPYKDPQISAPKTQMSHKSPYGKQSLLMEYKNYSPEKFVPRVYDEKVLVHNPANLMMFQKAHSATLFDYDAFGIKIMPQDDRFSQSFTERNTLVNAGSQIMNQSISQGKYEHFDRFVQERQQQSQKKIESLKPIVTNSTMFPVNNTRIQHYEMQKIQLPQDQTSKLDHEVDISIKNLQEIEKLNKQTEEDVMVYQFMTQKRENVEKLLKDLEFNQQFPELKTKIELEQKLLIANNSLKGELKTSLYKIQPGKDIVYELIEQSVFHDEIDKIRRDLNEYSYRSKDPSYLFKEHNSIVFNLQSPVPNDKTGLKQENQQTKKIEILKSDDYVDQQNVESSHPQTKQTLQQEYNLIQDLLSQQQQEANLEKSYKKYELPQVEEEEIKQVYHTEDNLLTNNNNFEEINLTEGQENEVMLTYQSQQDLGLTQKNEETEIIPKFRESQQLNLYSSINQETLSKQHSIPQRYSVEKSQNLPARKSDQVVKSQVISNKSNQDTMKKSNRQSQNPDQQYNEDYEDYVEVNEFGIADNYD</sequence>